<dbReference type="Proteomes" id="UP001180020">
    <property type="component" value="Unassembled WGS sequence"/>
</dbReference>
<dbReference type="EMBL" id="JAUJYO010000017">
    <property type="protein sequence ID" value="KAK1291187.1"/>
    <property type="molecule type" value="Genomic_DNA"/>
</dbReference>
<gene>
    <name evidence="2" type="ORF">QJS10_CPB17g02557</name>
</gene>
<evidence type="ECO:0000256" key="1">
    <source>
        <dbReference type="SAM" id="MobiDB-lite"/>
    </source>
</evidence>
<protein>
    <submittedName>
        <fullName evidence="2">Uncharacterized protein</fullName>
    </submittedName>
</protein>
<feature type="region of interest" description="Disordered" evidence="1">
    <location>
        <begin position="19"/>
        <end position="43"/>
    </location>
</feature>
<accession>A0AAV9CSP7</accession>
<evidence type="ECO:0000313" key="3">
    <source>
        <dbReference type="Proteomes" id="UP001180020"/>
    </source>
</evidence>
<sequence length="75" mass="7883">MSSLVDMWTSQVAKLREKGRTMLSGGGGSEPGSEPGTPREAPLGMVGLNQAMRAEPKAPPYSETAVSMLVECFSP</sequence>
<reference evidence="2" key="1">
    <citation type="journal article" date="2023" name="Nat. Commun.">
        <title>Diploid and tetraploid genomes of Acorus and the evolution of monocots.</title>
        <authorList>
            <person name="Ma L."/>
            <person name="Liu K.W."/>
            <person name="Li Z."/>
            <person name="Hsiao Y.Y."/>
            <person name="Qi Y."/>
            <person name="Fu T."/>
            <person name="Tang G.D."/>
            <person name="Zhang D."/>
            <person name="Sun W.H."/>
            <person name="Liu D.K."/>
            <person name="Li Y."/>
            <person name="Chen G.Z."/>
            <person name="Liu X.D."/>
            <person name="Liao X.Y."/>
            <person name="Jiang Y.T."/>
            <person name="Yu X."/>
            <person name="Hao Y."/>
            <person name="Huang J."/>
            <person name="Zhao X.W."/>
            <person name="Ke S."/>
            <person name="Chen Y.Y."/>
            <person name="Wu W.L."/>
            <person name="Hsu J.L."/>
            <person name="Lin Y.F."/>
            <person name="Huang M.D."/>
            <person name="Li C.Y."/>
            <person name="Huang L."/>
            <person name="Wang Z.W."/>
            <person name="Zhao X."/>
            <person name="Zhong W.Y."/>
            <person name="Peng D.H."/>
            <person name="Ahmad S."/>
            <person name="Lan S."/>
            <person name="Zhang J.S."/>
            <person name="Tsai W.C."/>
            <person name="Van de Peer Y."/>
            <person name="Liu Z.J."/>
        </authorList>
    </citation>
    <scope>NUCLEOTIDE SEQUENCE</scope>
    <source>
        <strain evidence="2">CP</strain>
    </source>
</reference>
<name>A0AAV9CSP7_ACOCL</name>
<dbReference type="PANTHER" id="PTHR38222">
    <property type="entry name" value="TFIIS N-TERMINAL DOMAIN-CONTAINING PROTEIN"/>
    <property type="match status" value="1"/>
</dbReference>
<organism evidence="2 3">
    <name type="scientific">Acorus calamus</name>
    <name type="common">Sweet flag</name>
    <dbReference type="NCBI Taxonomy" id="4465"/>
    <lineage>
        <taxon>Eukaryota</taxon>
        <taxon>Viridiplantae</taxon>
        <taxon>Streptophyta</taxon>
        <taxon>Embryophyta</taxon>
        <taxon>Tracheophyta</taxon>
        <taxon>Spermatophyta</taxon>
        <taxon>Magnoliopsida</taxon>
        <taxon>Liliopsida</taxon>
        <taxon>Acoraceae</taxon>
        <taxon>Acorus</taxon>
    </lineage>
</organism>
<keyword evidence="3" id="KW-1185">Reference proteome</keyword>
<comment type="caution">
    <text evidence="2">The sequence shown here is derived from an EMBL/GenBank/DDBJ whole genome shotgun (WGS) entry which is preliminary data.</text>
</comment>
<proteinExistence type="predicted"/>
<evidence type="ECO:0000313" key="2">
    <source>
        <dbReference type="EMBL" id="KAK1291187.1"/>
    </source>
</evidence>
<reference evidence="2" key="2">
    <citation type="submission" date="2023-06" db="EMBL/GenBank/DDBJ databases">
        <authorList>
            <person name="Ma L."/>
            <person name="Liu K.-W."/>
            <person name="Li Z."/>
            <person name="Hsiao Y.-Y."/>
            <person name="Qi Y."/>
            <person name="Fu T."/>
            <person name="Tang G."/>
            <person name="Zhang D."/>
            <person name="Sun W.-H."/>
            <person name="Liu D.-K."/>
            <person name="Li Y."/>
            <person name="Chen G.-Z."/>
            <person name="Liu X.-D."/>
            <person name="Liao X.-Y."/>
            <person name="Jiang Y.-T."/>
            <person name="Yu X."/>
            <person name="Hao Y."/>
            <person name="Huang J."/>
            <person name="Zhao X.-W."/>
            <person name="Ke S."/>
            <person name="Chen Y.-Y."/>
            <person name="Wu W.-L."/>
            <person name="Hsu J.-L."/>
            <person name="Lin Y.-F."/>
            <person name="Huang M.-D."/>
            <person name="Li C.-Y."/>
            <person name="Huang L."/>
            <person name="Wang Z.-W."/>
            <person name="Zhao X."/>
            <person name="Zhong W.-Y."/>
            <person name="Peng D.-H."/>
            <person name="Ahmad S."/>
            <person name="Lan S."/>
            <person name="Zhang J.-S."/>
            <person name="Tsai W.-C."/>
            <person name="Van De Peer Y."/>
            <person name="Liu Z.-J."/>
        </authorList>
    </citation>
    <scope>NUCLEOTIDE SEQUENCE</scope>
    <source>
        <strain evidence="2">CP</strain>
        <tissue evidence="2">Leaves</tissue>
    </source>
</reference>
<dbReference type="PANTHER" id="PTHR38222:SF1">
    <property type="entry name" value="TFIIS N-TERMINAL DOMAIN-CONTAINING PROTEIN"/>
    <property type="match status" value="1"/>
</dbReference>
<dbReference type="AlphaFoldDB" id="A0AAV9CSP7"/>